<dbReference type="Pfam" id="PF00501">
    <property type="entry name" value="AMP-binding"/>
    <property type="match status" value="1"/>
</dbReference>
<dbReference type="InterPro" id="IPR045851">
    <property type="entry name" value="AMP-bd_C_sf"/>
</dbReference>
<name>A0A8H3IE39_9LECA</name>
<feature type="domain" description="AMP-binding enzyme C-terminal" evidence="2">
    <location>
        <begin position="454"/>
        <end position="533"/>
    </location>
</feature>
<reference evidence="3" key="1">
    <citation type="submission" date="2021-03" db="EMBL/GenBank/DDBJ databases">
        <authorList>
            <person name="Tagirdzhanova G."/>
        </authorList>
    </citation>
    <scope>NUCLEOTIDE SEQUENCE</scope>
</reference>
<dbReference type="InterPro" id="IPR000873">
    <property type="entry name" value="AMP-dep_synth/lig_dom"/>
</dbReference>
<sequence>MPFKSTQPDIQLPTAVTIWDWLFDSPSSAVKKNPTSSLRGYSNGITGERINYAQVQEAATYLSTALVKRYGLKEGEAIALFSPNNIWYPVAMLGTLRAGGVISGASPAYNIEEMTYALNKADAKFLVTVPCSMEVAAAAAKNAGIPKDRVFLLEGELEGFTTMKTLLDVGKSYGDNGQIPSFKIPAGKKNRDICAFLSFSSGTTGLPKAVMIAHQNVIAQVLQVQLITPPDLQKILAVLPVFHITGLVHALHLPISINAEVYMLPAFTMKSLLDTVVKYQLRELLLVPPILIRLVRDPLVDNYDLSCLRRFSTGAAPLSEEILHLLKKKFPQTEFKQAYGMTESCSCITAHPPEKYDYKYGHTVGTICASTEIKVIDLDGNELGLNEPGEILTRGPQITMGYLKNPKATAENFDKDGWLHTGDQGIIDEEGMLTITDRIKEMIKVKGIGVAPAELEDLLLGHPEVEDVAVMGVPDDYSGEVAKAFVVLKGDKRGSKEVEQELMNYVKARKVRHKWMTGGIEFVPLIPKSASGKILRRVLRDQSKKTGKATKVRDDVKERAKL</sequence>
<dbReference type="SUPFAM" id="SSF56801">
    <property type="entry name" value="Acetyl-CoA synthetase-like"/>
    <property type="match status" value="1"/>
</dbReference>
<dbReference type="CDD" id="cd05911">
    <property type="entry name" value="Firefly_Luc_like"/>
    <property type="match status" value="1"/>
</dbReference>
<evidence type="ECO:0000313" key="3">
    <source>
        <dbReference type="EMBL" id="CAF9910269.1"/>
    </source>
</evidence>
<dbReference type="Proteomes" id="UP000664203">
    <property type="component" value="Unassembled WGS sequence"/>
</dbReference>
<feature type="domain" description="AMP-dependent synthetase/ligase" evidence="1">
    <location>
        <begin position="47"/>
        <end position="403"/>
    </location>
</feature>
<dbReference type="OrthoDB" id="6509636at2759"/>
<dbReference type="Pfam" id="PF13193">
    <property type="entry name" value="AMP-binding_C"/>
    <property type="match status" value="1"/>
</dbReference>
<dbReference type="PROSITE" id="PS00455">
    <property type="entry name" value="AMP_BINDING"/>
    <property type="match status" value="1"/>
</dbReference>
<protein>
    <recommendedName>
        <fullName evidence="5">Acetyl-CoA synthetase-like protein</fullName>
    </recommendedName>
</protein>
<evidence type="ECO:0008006" key="5">
    <source>
        <dbReference type="Google" id="ProtNLM"/>
    </source>
</evidence>
<evidence type="ECO:0000313" key="4">
    <source>
        <dbReference type="Proteomes" id="UP000664203"/>
    </source>
</evidence>
<dbReference type="PANTHER" id="PTHR24096:SF422">
    <property type="entry name" value="BCDNA.GH02901"/>
    <property type="match status" value="1"/>
</dbReference>
<organism evidence="3 4">
    <name type="scientific">Alectoria fallacina</name>
    <dbReference type="NCBI Taxonomy" id="1903189"/>
    <lineage>
        <taxon>Eukaryota</taxon>
        <taxon>Fungi</taxon>
        <taxon>Dikarya</taxon>
        <taxon>Ascomycota</taxon>
        <taxon>Pezizomycotina</taxon>
        <taxon>Lecanoromycetes</taxon>
        <taxon>OSLEUM clade</taxon>
        <taxon>Lecanoromycetidae</taxon>
        <taxon>Lecanorales</taxon>
        <taxon>Lecanorineae</taxon>
        <taxon>Parmeliaceae</taxon>
        <taxon>Alectoria</taxon>
    </lineage>
</organism>
<gene>
    <name evidence="3" type="ORF">ALECFALPRED_006447</name>
</gene>
<comment type="caution">
    <text evidence="3">The sequence shown here is derived from an EMBL/GenBank/DDBJ whole genome shotgun (WGS) entry which is preliminary data.</text>
</comment>
<accession>A0A8H3IE39</accession>
<keyword evidence="4" id="KW-1185">Reference proteome</keyword>
<dbReference type="Gene3D" id="3.40.50.12780">
    <property type="entry name" value="N-terminal domain of ligase-like"/>
    <property type="match status" value="1"/>
</dbReference>
<dbReference type="AlphaFoldDB" id="A0A8H3IE39"/>
<dbReference type="GO" id="GO:0016405">
    <property type="term" value="F:CoA-ligase activity"/>
    <property type="evidence" value="ECO:0007669"/>
    <property type="project" value="TreeGrafter"/>
</dbReference>
<dbReference type="InterPro" id="IPR020845">
    <property type="entry name" value="AMP-binding_CS"/>
</dbReference>
<dbReference type="InterPro" id="IPR042099">
    <property type="entry name" value="ANL_N_sf"/>
</dbReference>
<dbReference type="InterPro" id="IPR025110">
    <property type="entry name" value="AMP-bd_C"/>
</dbReference>
<dbReference type="Gene3D" id="3.30.300.30">
    <property type="match status" value="1"/>
</dbReference>
<proteinExistence type="predicted"/>
<evidence type="ECO:0000259" key="1">
    <source>
        <dbReference type="Pfam" id="PF00501"/>
    </source>
</evidence>
<dbReference type="PANTHER" id="PTHR24096">
    <property type="entry name" value="LONG-CHAIN-FATTY-ACID--COA LIGASE"/>
    <property type="match status" value="1"/>
</dbReference>
<evidence type="ECO:0000259" key="2">
    <source>
        <dbReference type="Pfam" id="PF13193"/>
    </source>
</evidence>
<dbReference type="EMBL" id="CAJPDR010000041">
    <property type="protein sequence ID" value="CAF9910269.1"/>
    <property type="molecule type" value="Genomic_DNA"/>
</dbReference>